<proteinExistence type="predicted"/>
<dbReference type="Proteomes" id="UP000604046">
    <property type="component" value="Unassembled WGS sequence"/>
</dbReference>
<protein>
    <submittedName>
        <fullName evidence="1">Uncharacterized protein</fullName>
    </submittedName>
</protein>
<accession>A0A812UIF8</accession>
<dbReference type="AlphaFoldDB" id="A0A812UIF8"/>
<name>A0A812UIF8_9DINO</name>
<reference evidence="1" key="1">
    <citation type="submission" date="2021-02" db="EMBL/GenBank/DDBJ databases">
        <authorList>
            <person name="Dougan E. K."/>
            <person name="Rhodes N."/>
            <person name="Thang M."/>
            <person name="Chan C."/>
        </authorList>
    </citation>
    <scope>NUCLEOTIDE SEQUENCE</scope>
</reference>
<organism evidence="1 2">
    <name type="scientific">Symbiodinium natans</name>
    <dbReference type="NCBI Taxonomy" id="878477"/>
    <lineage>
        <taxon>Eukaryota</taxon>
        <taxon>Sar</taxon>
        <taxon>Alveolata</taxon>
        <taxon>Dinophyceae</taxon>
        <taxon>Suessiales</taxon>
        <taxon>Symbiodiniaceae</taxon>
        <taxon>Symbiodinium</taxon>
    </lineage>
</organism>
<dbReference type="EMBL" id="CAJNDS010002711">
    <property type="protein sequence ID" value="CAE7570031.1"/>
    <property type="molecule type" value="Genomic_DNA"/>
</dbReference>
<comment type="caution">
    <text evidence="1">The sequence shown here is derived from an EMBL/GenBank/DDBJ whole genome shotgun (WGS) entry which is preliminary data.</text>
</comment>
<evidence type="ECO:0000313" key="2">
    <source>
        <dbReference type="Proteomes" id="UP000604046"/>
    </source>
</evidence>
<dbReference type="OrthoDB" id="10537049at2759"/>
<sequence length="149" mass="17087">MLMQRVEEVEPSHIESTRFHFTQLLHYLYLRPTRENGNALMRWIDCVRRSMDFRLSWPKEPLADERLGTILEGVDQIIFQHSSEGLIRLHWMNPLPTPASRTAAQVAVLSKPELVGHDVPDAVSLFYLGELKEVVARHALPFTCAAQQA</sequence>
<keyword evidence="2" id="KW-1185">Reference proteome</keyword>
<evidence type="ECO:0000313" key="1">
    <source>
        <dbReference type="EMBL" id="CAE7570031.1"/>
    </source>
</evidence>
<gene>
    <name evidence="1" type="ORF">SNAT2548_LOCUS32429</name>
</gene>